<evidence type="ECO:0000256" key="1">
    <source>
        <dbReference type="SAM" id="Phobius"/>
    </source>
</evidence>
<feature type="transmembrane region" description="Helical" evidence="1">
    <location>
        <begin position="158"/>
        <end position="181"/>
    </location>
</feature>
<sequence length="197" mass="22434">MVKTCRVLLEPISTLIIVVVASLTIIFLNNRALLMVLFMFILLISVAISLRIFKAIFKVVMLMMLLYSALMVASQIIVLGFINIDLIFINILKFSSVAILSLSMINCINISKLIEVFRKLSPNLGISLALSIKMMKNLPKVWTIMSRLYEINMCCNNYIDRIALLILSIKAFLFLSTYSLMQSVEAFITRSKILRRK</sequence>
<feature type="transmembrane region" description="Helical" evidence="1">
    <location>
        <begin position="87"/>
        <end position="108"/>
    </location>
</feature>
<keyword evidence="1" id="KW-0472">Membrane</keyword>
<proteinExistence type="predicted"/>
<dbReference type="EMBL" id="JASNVW010000002">
    <property type="protein sequence ID" value="MDK6028516.1"/>
    <property type="molecule type" value="Genomic_DNA"/>
</dbReference>
<feature type="transmembrane region" description="Helical" evidence="1">
    <location>
        <begin position="7"/>
        <end position="27"/>
    </location>
</feature>
<gene>
    <name evidence="2" type="ORF">QPL79_03985</name>
</gene>
<keyword evidence="3" id="KW-1185">Reference proteome</keyword>
<dbReference type="RefSeq" id="WP_285273499.1">
    <property type="nucleotide sequence ID" value="NZ_JASNVW010000002.1"/>
</dbReference>
<evidence type="ECO:0008006" key="4">
    <source>
        <dbReference type="Google" id="ProtNLM"/>
    </source>
</evidence>
<evidence type="ECO:0000313" key="3">
    <source>
        <dbReference type="Proteomes" id="UP001529235"/>
    </source>
</evidence>
<dbReference type="AlphaFoldDB" id="A0ABD4Z5E0"/>
<accession>A0ABD4Z5E0</accession>
<feature type="transmembrane region" description="Helical" evidence="1">
    <location>
        <begin position="33"/>
        <end position="53"/>
    </location>
</feature>
<evidence type="ECO:0000313" key="2">
    <source>
        <dbReference type="EMBL" id="MDK6028516.1"/>
    </source>
</evidence>
<name>A0ABD4Z5E0_9CREN</name>
<dbReference type="Proteomes" id="UP001529235">
    <property type="component" value="Unassembled WGS sequence"/>
</dbReference>
<organism evidence="2 3">
    <name type="scientific">Ignisphaera cupida</name>
    <dbReference type="NCBI Taxonomy" id="3050454"/>
    <lineage>
        <taxon>Archaea</taxon>
        <taxon>Thermoproteota</taxon>
        <taxon>Thermoprotei</taxon>
        <taxon>Desulfurococcales</taxon>
        <taxon>Desulfurococcaceae</taxon>
        <taxon>Ignisphaera</taxon>
    </lineage>
</organism>
<keyword evidence="1" id="KW-1133">Transmembrane helix</keyword>
<protein>
    <recommendedName>
        <fullName evidence="4">Energy-coupling factor transporter transmembrane protein EcfT</fullName>
    </recommendedName>
</protein>
<keyword evidence="1" id="KW-0812">Transmembrane</keyword>
<comment type="caution">
    <text evidence="2">The sequence shown here is derived from an EMBL/GenBank/DDBJ whole genome shotgun (WGS) entry which is preliminary data.</text>
</comment>
<feature type="transmembrane region" description="Helical" evidence="1">
    <location>
        <begin position="60"/>
        <end position="81"/>
    </location>
</feature>
<reference evidence="2 3" key="1">
    <citation type="submission" date="2023-05" db="EMBL/GenBank/DDBJ databases">
        <title>A new hyperthermophilic archaea 'Ignisphaera cupida' sp. nov. and description of the family 'Ignisphaeraceae' fam. nov.</title>
        <authorList>
            <person name="Podosokorskaya O.A."/>
            <person name="Elcheninov A.G."/>
            <person name="Klukina A."/>
            <person name="Merkel A.Y."/>
        </authorList>
    </citation>
    <scope>NUCLEOTIDE SEQUENCE [LARGE SCALE GENOMIC DNA]</scope>
    <source>
        <strain evidence="2 3">4213-co</strain>
    </source>
</reference>